<sequence>MEKLLERLYEREYQLRVKFEHSRQPYMVDLGFNQDDCEVSNTANNFRFRTWKGMNYQKYESFEELLDDIKKTARKKYGFDFETYEIRAGSYFQRVVN</sequence>
<protein>
    <submittedName>
        <fullName evidence="1">Uncharacterized protein</fullName>
    </submittedName>
</protein>
<dbReference type="RefSeq" id="WP_089761309.1">
    <property type="nucleotide sequence ID" value="NZ_FNGO01000021.1"/>
</dbReference>
<dbReference type="Proteomes" id="UP000199476">
    <property type="component" value="Unassembled WGS sequence"/>
</dbReference>
<reference evidence="1 2" key="1">
    <citation type="submission" date="2016-10" db="EMBL/GenBank/DDBJ databases">
        <authorList>
            <person name="de Groot N.N."/>
        </authorList>
    </citation>
    <scope>NUCLEOTIDE SEQUENCE [LARGE SCALE GENOMIC DNA]</scope>
    <source>
        <strain evidence="1 2">SLAS-1</strain>
    </source>
</reference>
<dbReference type="STRING" id="321763.SAMN04488692_12110"/>
<proteinExistence type="predicted"/>
<evidence type="ECO:0000313" key="1">
    <source>
        <dbReference type="EMBL" id="SDM19927.1"/>
    </source>
</evidence>
<dbReference type="AlphaFoldDB" id="A0A1G9RAN9"/>
<accession>A0A1G9RAN9</accession>
<gene>
    <name evidence="1" type="ORF">SAMN04488692_12110</name>
</gene>
<organism evidence="1 2">
    <name type="scientific">Halarsenatibacter silvermanii</name>
    <dbReference type="NCBI Taxonomy" id="321763"/>
    <lineage>
        <taxon>Bacteria</taxon>
        <taxon>Bacillati</taxon>
        <taxon>Bacillota</taxon>
        <taxon>Clostridia</taxon>
        <taxon>Halanaerobiales</taxon>
        <taxon>Halarsenatibacteraceae</taxon>
        <taxon>Halarsenatibacter</taxon>
    </lineage>
</organism>
<dbReference type="EMBL" id="FNGO01000021">
    <property type="protein sequence ID" value="SDM19927.1"/>
    <property type="molecule type" value="Genomic_DNA"/>
</dbReference>
<evidence type="ECO:0000313" key="2">
    <source>
        <dbReference type="Proteomes" id="UP000199476"/>
    </source>
</evidence>
<keyword evidence="2" id="KW-1185">Reference proteome</keyword>
<name>A0A1G9RAN9_9FIRM</name>